<dbReference type="Proteomes" id="UP000466906">
    <property type="component" value="Chromosome"/>
</dbReference>
<gene>
    <name evidence="2" type="ORF">MALV_28470</name>
</gene>
<feature type="compositionally biased region" description="Basic and acidic residues" evidence="1">
    <location>
        <begin position="86"/>
        <end position="107"/>
    </location>
</feature>
<dbReference type="EMBL" id="AP022565">
    <property type="protein sequence ID" value="BBX27722.1"/>
    <property type="molecule type" value="Genomic_DNA"/>
</dbReference>
<evidence type="ECO:0000256" key="1">
    <source>
        <dbReference type="SAM" id="MobiDB-lite"/>
    </source>
</evidence>
<accession>A0A6N4UWD5</accession>
<keyword evidence="3" id="KW-1185">Reference proteome</keyword>
<organism evidence="2 3">
    <name type="scientific">Mycolicibacterium alvei</name>
    <dbReference type="NCBI Taxonomy" id="67081"/>
    <lineage>
        <taxon>Bacteria</taxon>
        <taxon>Bacillati</taxon>
        <taxon>Actinomycetota</taxon>
        <taxon>Actinomycetes</taxon>
        <taxon>Mycobacteriales</taxon>
        <taxon>Mycobacteriaceae</taxon>
        <taxon>Mycolicibacterium</taxon>
    </lineage>
</organism>
<proteinExistence type="predicted"/>
<name>A0A6N4UWD5_9MYCO</name>
<feature type="compositionally biased region" description="Gly residues" evidence="1">
    <location>
        <begin position="110"/>
        <end position="120"/>
    </location>
</feature>
<sequence length="223" mass="22989">MADDDRYVLEGKLADAESEFKKSLSLVSQERSCPVRINLEVVLEALGDLKNADQLRHQAKPLWIEALKVTQEAPGGCFDTTTEPDEERRKHLNETEQRLQDKLKDPPPSEGGGGGGGGGGDRSDEGQGEQGGQGGQGSQDQSSQGGQGGQNQSGQGGQGSAGQSGQGSGGGEGQPTPDTVGADRIATESGGAATHELNPGQGDPGDVLKRLLEDSNASGTDRE</sequence>
<protein>
    <submittedName>
        <fullName evidence="2">Uncharacterized protein</fullName>
    </submittedName>
</protein>
<feature type="region of interest" description="Disordered" evidence="1">
    <location>
        <begin position="74"/>
        <end position="208"/>
    </location>
</feature>
<evidence type="ECO:0000313" key="3">
    <source>
        <dbReference type="Proteomes" id="UP000466906"/>
    </source>
</evidence>
<dbReference type="AlphaFoldDB" id="A0A6N4UWD5"/>
<dbReference type="KEGG" id="malv:MALV_28470"/>
<reference evidence="2 3" key="1">
    <citation type="journal article" date="2019" name="Emerg. Microbes Infect.">
        <title>Comprehensive subspecies identification of 175 nontuberculous mycobacteria species based on 7547 genomic profiles.</title>
        <authorList>
            <person name="Matsumoto Y."/>
            <person name="Kinjo T."/>
            <person name="Motooka D."/>
            <person name="Nabeya D."/>
            <person name="Jung N."/>
            <person name="Uechi K."/>
            <person name="Horii T."/>
            <person name="Iida T."/>
            <person name="Fujita J."/>
            <person name="Nakamura S."/>
        </authorList>
    </citation>
    <scope>NUCLEOTIDE SEQUENCE [LARGE SCALE GENOMIC DNA]</scope>
    <source>
        <strain evidence="2 3">JCM 12272</strain>
    </source>
</reference>
<evidence type="ECO:0000313" key="2">
    <source>
        <dbReference type="EMBL" id="BBX27722.1"/>
    </source>
</evidence>
<feature type="compositionally biased region" description="Gly residues" evidence="1">
    <location>
        <begin position="145"/>
        <end position="173"/>
    </location>
</feature>
<feature type="compositionally biased region" description="Gly residues" evidence="1">
    <location>
        <begin position="128"/>
        <end position="137"/>
    </location>
</feature>